<organism evidence="1 2">
    <name type="scientific">Methylobacterium planeticum</name>
    <dbReference type="NCBI Taxonomy" id="2615211"/>
    <lineage>
        <taxon>Bacteria</taxon>
        <taxon>Pseudomonadati</taxon>
        <taxon>Pseudomonadota</taxon>
        <taxon>Alphaproteobacteria</taxon>
        <taxon>Hyphomicrobiales</taxon>
        <taxon>Methylobacteriaceae</taxon>
        <taxon>Methylobacterium</taxon>
    </lineage>
</organism>
<dbReference type="Gene3D" id="3.40.50.1820">
    <property type="entry name" value="alpha/beta hydrolase"/>
    <property type="match status" value="1"/>
</dbReference>
<dbReference type="SUPFAM" id="SSF53474">
    <property type="entry name" value="alpha/beta-Hydrolases"/>
    <property type="match status" value="1"/>
</dbReference>
<evidence type="ECO:0008006" key="3">
    <source>
        <dbReference type="Google" id="ProtNLM"/>
    </source>
</evidence>
<reference evidence="1 2" key="1">
    <citation type="submission" date="2019-09" db="EMBL/GenBank/DDBJ databases">
        <title>YIM 132548 draft genome.</title>
        <authorList>
            <person name="Jiang L."/>
        </authorList>
    </citation>
    <scope>NUCLEOTIDE SEQUENCE [LARGE SCALE GENOMIC DNA]</scope>
    <source>
        <strain evidence="1 2">YIM 132548</strain>
    </source>
</reference>
<evidence type="ECO:0000313" key="2">
    <source>
        <dbReference type="Proteomes" id="UP000441523"/>
    </source>
</evidence>
<sequence>MAALSPKAYLDLSNWTYFSGMPTSGSLGDGLTAFPVAANHYDSRNDYDAFRKASGFYGAAYASGTGTDRTILIGFEGTNLGILPQQPEFAVAQIFADLALYKGELPQALSDALAFTRSVIATAESQGIPRANIVITGHSLGAAEAEYVAAQTGLTGITYGTPGLSTDFVPPGASGLLTNYVERGDPVGNYANGFPLPVETFFLYSDRIAHYGSVRYLGDIAEAAPLVAAGLAYADPDLRPEALATFAVQAALFHRLSAYREDLFPNQPGVAGPAWMDSYTGADYLRIVSGVLGDGKPLVDDVFYYVANPDVFEARVEPEAHYAASGWREGRDPNAYFSTVGYLAAQGDVRAAGLDPLAHYDANGWREGRDPGANFDNELYLRANPDVRAAGLDPLAHFLQSGQAEGRQAYAAIGRAADIGGAFDPEFYLLANPDVARAAIAAGGDAEAFALRHFADHGWREGRDPNALFDTSAYLAENPDVARAGINPLTHYDTIGFREGRDPSAAFDTSAYLAAYADVARAGLDPLQHYLQFGALEGRSTFAGA</sequence>
<dbReference type="InterPro" id="IPR029058">
    <property type="entry name" value="AB_hydrolase_fold"/>
</dbReference>
<dbReference type="EMBL" id="VZZJ01000002">
    <property type="protein sequence ID" value="KAB1075684.1"/>
    <property type="molecule type" value="Genomic_DNA"/>
</dbReference>
<comment type="caution">
    <text evidence="1">The sequence shown here is derived from an EMBL/GenBank/DDBJ whole genome shotgun (WGS) entry which is preliminary data.</text>
</comment>
<name>A0A6N6MVX4_9HYPH</name>
<evidence type="ECO:0000313" key="1">
    <source>
        <dbReference type="EMBL" id="KAB1075684.1"/>
    </source>
</evidence>
<gene>
    <name evidence="1" type="ORF">F6X51_03150</name>
</gene>
<dbReference type="AlphaFoldDB" id="A0A6N6MVX4"/>
<dbReference type="RefSeq" id="WP_150961747.1">
    <property type="nucleotide sequence ID" value="NZ_VZZJ01000002.1"/>
</dbReference>
<dbReference type="Proteomes" id="UP000441523">
    <property type="component" value="Unassembled WGS sequence"/>
</dbReference>
<proteinExistence type="predicted"/>
<protein>
    <recommendedName>
        <fullName evidence="3">Fungal lipase-like domain-containing protein</fullName>
    </recommendedName>
</protein>
<keyword evidence="2" id="KW-1185">Reference proteome</keyword>
<accession>A0A6N6MVX4</accession>